<evidence type="ECO:0000313" key="2">
    <source>
        <dbReference type="Proteomes" id="UP000231259"/>
    </source>
</evidence>
<dbReference type="EMBL" id="AWWI01000181">
    <property type="protein sequence ID" value="PIL14302.1"/>
    <property type="molecule type" value="Genomic_DNA"/>
</dbReference>
<sequence length="30" mass="3366">MQSRIAADFDVNLGRISEINTGKKFADVRI</sequence>
<dbReference type="AlphaFoldDB" id="A0A2G8QYF5"/>
<comment type="caution">
    <text evidence="1">The sequence shown here is derived from an EMBL/GenBank/DDBJ whole genome shotgun (WGS) entry which is preliminary data.</text>
</comment>
<dbReference type="Proteomes" id="UP000231259">
    <property type="component" value="Unassembled WGS sequence"/>
</dbReference>
<evidence type="ECO:0000313" key="1">
    <source>
        <dbReference type="EMBL" id="PIL14302.1"/>
    </source>
</evidence>
<protein>
    <submittedName>
        <fullName evidence="1">Uncharacterized protein</fullName>
    </submittedName>
</protein>
<name>A0A2G8QYF5_9RHOB</name>
<gene>
    <name evidence="1" type="ORF">P775_26725</name>
</gene>
<reference evidence="1 2" key="1">
    <citation type="submission" date="2013-09" db="EMBL/GenBank/DDBJ databases">
        <title>Genome sequencing of Phaeobacter antarcticus sp. nov. SM1211.</title>
        <authorList>
            <person name="Zhang X.-Y."/>
            <person name="Liu C."/>
            <person name="Chen X.-L."/>
            <person name="Xie B.-B."/>
            <person name="Qin Q.-L."/>
            <person name="Rong J.-C."/>
            <person name="Zhang Y.-Z."/>
        </authorList>
    </citation>
    <scope>NUCLEOTIDE SEQUENCE [LARGE SCALE GENOMIC DNA]</scope>
    <source>
        <strain evidence="1 2">SM1211</strain>
    </source>
</reference>
<accession>A0A2G8QYF5</accession>
<keyword evidence="2" id="KW-1185">Reference proteome</keyword>
<organism evidence="1 2">
    <name type="scientific">Puniceibacterium antarcticum</name>
    <dbReference type="NCBI Taxonomy" id="1206336"/>
    <lineage>
        <taxon>Bacteria</taxon>
        <taxon>Pseudomonadati</taxon>
        <taxon>Pseudomonadota</taxon>
        <taxon>Alphaproteobacteria</taxon>
        <taxon>Rhodobacterales</taxon>
        <taxon>Paracoccaceae</taxon>
        <taxon>Puniceibacterium</taxon>
    </lineage>
</organism>
<proteinExistence type="predicted"/>